<dbReference type="InterPro" id="IPR002938">
    <property type="entry name" value="FAD-bd"/>
</dbReference>
<organism evidence="4 5">
    <name type="scientific">Rhodococcus cerastii</name>
    <dbReference type="NCBI Taxonomy" id="908616"/>
    <lineage>
        <taxon>Bacteria</taxon>
        <taxon>Bacillati</taxon>
        <taxon>Actinomycetota</taxon>
        <taxon>Actinomycetes</taxon>
        <taxon>Mycobacteriales</taxon>
        <taxon>Nocardiaceae</taxon>
        <taxon>Rhodococcus</taxon>
    </lineage>
</organism>
<gene>
    <name evidence="4" type="ORF">R3P93_19865</name>
</gene>
<evidence type="ECO:0000313" key="4">
    <source>
        <dbReference type="EMBL" id="MDV6304826.1"/>
    </source>
</evidence>
<dbReference type="Proteomes" id="UP001186104">
    <property type="component" value="Unassembled WGS sequence"/>
</dbReference>
<comment type="caution">
    <text evidence="4">The sequence shown here is derived from an EMBL/GenBank/DDBJ whole genome shotgun (WGS) entry which is preliminary data.</text>
</comment>
<feature type="region of interest" description="Disordered" evidence="2">
    <location>
        <begin position="510"/>
        <end position="541"/>
    </location>
</feature>
<dbReference type="PRINTS" id="PR00420">
    <property type="entry name" value="RNGMNOXGNASE"/>
</dbReference>
<evidence type="ECO:0000256" key="1">
    <source>
        <dbReference type="ARBA" id="ARBA00023002"/>
    </source>
</evidence>
<dbReference type="InterPro" id="IPR036188">
    <property type="entry name" value="FAD/NAD-bd_sf"/>
</dbReference>
<dbReference type="Gene3D" id="3.30.70.2450">
    <property type="match status" value="1"/>
</dbReference>
<dbReference type="RefSeq" id="WP_317533856.1">
    <property type="nucleotide sequence ID" value="NZ_JAWLKF010000013.1"/>
</dbReference>
<feature type="compositionally biased region" description="Low complexity" evidence="2">
    <location>
        <begin position="525"/>
        <end position="535"/>
    </location>
</feature>
<evidence type="ECO:0000313" key="5">
    <source>
        <dbReference type="Proteomes" id="UP001186104"/>
    </source>
</evidence>
<evidence type="ECO:0000259" key="3">
    <source>
        <dbReference type="Pfam" id="PF01494"/>
    </source>
</evidence>
<dbReference type="PANTHER" id="PTHR43476:SF3">
    <property type="entry name" value="FAD-BINDING MONOOXYGENASE"/>
    <property type="match status" value="1"/>
</dbReference>
<reference evidence="4 5" key="1">
    <citation type="submission" date="2023-10" db="EMBL/GenBank/DDBJ databases">
        <title>Development of a sustainable strategy for remediation of hydrocarbon-contaminated territories based on the waste exchange concept.</title>
        <authorList>
            <person name="Krivoruchko A."/>
        </authorList>
    </citation>
    <scope>NUCLEOTIDE SEQUENCE [LARGE SCALE GENOMIC DNA]</scope>
    <source>
        <strain evidence="4 5">IEGM 1327</strain>
    </source>
</reference>
<name>A0ABU4D620_9NOCA</name>
<sequence>MIGLEADGTHHKVVIVGSGPSGMTAALLFARYGVPCLVLDRWEDVYPQPRAVHLDDEVYRILGDLGLAEDFAAISRPGRGLRLCTKDIRTLAEFERDPDDRPHGYPQANMFDQPELERLMRSHIARYDSVQMRGGCEITDVQNLEDGVRVLYTSTEDGTPHWVTADYVLGCDGANSVVRRSIGSKMQDLGFEQRWLVIDIETDDDLDQWDGVHQVCDSERSATYMRIGTTRYRWEFQMLDGETLDEFTDLSAIRPLITPWFVSGDIPDMKLIRSAEYTFKAQVADRWRDRRVFVLGDAAHLTPPFIGQGMGAGLRDARNLVWKLVGALDGHVSDSSLDSYEIERKTHAKSMIQMAVAIGLAMTGGSRLTGIMRTNVAPALGHLPFIGRKVTASTTPSLTRSPHVLRSRAQVRSLAGQLCPNSVLNNGIRLDDAAPGQFLFVSSTPLSTEQRRELERRGAAVVEVAASSDLGVWLRRGHAVAAIVRPDRTVMSASRSVPSLHTAVPSTTLRAVEHPGTTTTKPADTRSATRTAARTATKRRR</sequence>
<dbReference type="NCBIfam" id="NF004829">
    <property type="entry name" value="PRK06183.1-3"/>
    <property type="match status" value="1"/>
</dbReference>
<dbReference type="EMBL" id="JAWLKF010000013">
    <property type="protein sequence ID" value="MDV6304826.1"/>
    <property type="molecule type" value="Genomic_DNA"/>
</dbReference>
<feature type="domain" description="FAD-binding" evidence="3">
    <location>
        <begin position="12"/>
        <end position="354"/>
    </location>
</feature>
<dbReference type="InterPro" id="IPR050631">
    <property type="entry name" value="PheA/TfdB_FAD_monoxygenase"/>
</dbReference>
<dbReference type="Gene3D" id="3.50.50.60">
    <property type="entry name" value="FAD/NAD(P)-binding domain"/>
    <property type="match status" value="1"/>
</dbReference>
<dbReference type="SUPFAM" id="SSF51905">
    <property type="entry name" value="FAD/NAD(P)-binding domain"/>
    <property type="match status" value="1"/>
</dbReference>
<dbReference type="Pfam" id="PF01494">
    <property type="entry name" value="FAD_binding_3"/>
    <property type="match status" value="1"/>
</dbReference>
<protein>
    <submittedName>
        <fullName evidence="4">Bifunctional 3-(3-hydroxy-phenyl)propionate/3-hydroxycinnamic acid hydroxylase</fullName>
    </submittedName>
</protein>
<dbReference type="PANTHER" id="PTHR43476">
    <property type="entry name" value="3-(3-HYDROXY-PHENYL)PROPIONATE/3-HYDROXYCINNAMIC ACID HYDROXYLASE"/>
    <property type="match status" value="1"/>
</dbReference>
<proteinExistence type="predicted"/>
<accession>A0ABU4D620</accession>
<keyword evidence="1" id="KW-0560">Oxidoreductase</keyword>
<evidence type="ECO:0000256" key="2">
    <source>
        <dbReference type="SAM" id="MobiDB-lite"/>
    </source>
</evidence>
<keyword evidence="5" id="KW-1185">Reference proteome</keyword>